<protein>
    <submittedName>
        <fullName evidence="2">Uncharacterized protein</fullName>
    </submittedName>
</protein>
<dbReference type="RefSeq" id="WP_160802112.1">
    <property type="nucleotide sequence ID" value="NZ_WUUL01000009.1"/>
</dbReference>
<sequence length="274" mass="30559">MALLTFLWDAFLISAVELVYLVGVLIAIGLLLGFLEKQSQIYLTRTFGRRGILVTAWIGTPIHEIGHLIQCIIWRHKVKSIKLLQTKDPNGVLGYVEHQYNPTSLYQQIGNFFIGIGPIISGIGSIILAMYLLVPQSFATLQNQIHQSAAGEKLDFHMLQTLGEAVLVMGKSLFTIENLLEPTFWIFVILAICISSHIALSKADINNSSQGLLTIFLFLIVFNLAAGLTDLNTYEVIAQFAEYNAYLLAFSSIAVLFSLLTLVISYLIYKVKRF</sequence>
<feature type="transmembrane region" description="Helical" evidence="1">
    <location>
        <begin position="112"/>
        <end position="134"/>
    </location>
</feature>
<dbReference type="Proteomes" id="UP000430692">
    <property type="component" value="Unassembled WGS sequence"/>
</dbReference>
<keyword evidence="1" id="KW-0472">Membrane</keyword>
<gene>
    <name evidence="2" type="ORF">GSM42_13760</name>
</gene>
<proteinExistence type="predicted"/>
<keyword evidence="3" id="KW-1185">Reference proteome</keyword>
<reference evidence="2 3" key="1">
    <citation type="submission" date="2019-12" db="EMBL/GenBank/DDBJ databases">
        <title>Whole-genome analyses of novel actinobacteria.</title>
        <authorList>
            <person name="Sahin N."/>
            <person name="Saygin H."/>
        </authorList>
    </citation>
    <scope>NUCLEOTIDE SEQUENCE [LARGE SCALE GENOMIC DNA]</scope>
    <source>
        <strain evidence="2 3">KC615</strain>
    </source>
</reference>
<accession>A0A6I4VXY1</accession>
<dbReference type="AlphaFoldDB" id="A0A6I4VXY1"/>
<dbReference type="EMBL" id="WUUL01000009">
    <property type="protein sequence ID" value="MXQ54760.1"/>
    <property type="molecule type" value="Genomic_DNA"/>
</dbReference>
<organism evidence="2 3">
    <name type="scientific">Shimazuella alba</name>
    <dbReference type="NCBI Taxonomy" id="2690964"/>
    <lineage>
        <taxon>Bacteria</taxon>
        <taxon>Bacillati</taxon>
        <taxon>Bacillota</taxon>
        <taxon>Bacilli</taxon>
        <taxon>Bacillales</taxon>
        <taxon>Thermoactinomycetaceae</taxon>
        <taxon>Shimazuella</taxon>
    </lineage>
</organism>
<feature type="transmembrane region" description="Helical" evidence="1">
    <location>
        <begin position="182"/>
        <end position="200"/>
    </location>
</feature>
<keyword evidence="1" id="KW-0812">Transmembrane</keyword>
<evidence type="ECO:0000313" key="3">
    <source>
        <dbReference type="Proteomes" id="UP000430692"/>
    </source>
</evidence>
<feature type="transmembrane region" description="Helical" evidence="1">
    <location>
        <begin position="212"/>
        <end position="231"/>
    </location>
</feature>
<evidence type="ECO:0000313" key="2">
    <source>
        <dbReference type="EMBL" id="MXQ54760.1"/>
    </source>
</evidence>
<evidence type="ECO:0000256" key="1">
    <source>
        <dbReference type="SAM" id="Phobius"/>
    </source>
</evidence>
<feature type="transmembrane region" description="Helical" evidence="1">
    <location>
        <begin position="12"/>
        <end position="35"/>
    </location>
</feature>
<name>A0A6I4VXY1_9BACL</name>
<comment type="caution">
    <text evidence="2">The sequence shown here is derived from an EMBL/GenBank/DDBJ whole genome shotgun (WGS) entry which is preliminary data.</text>
</comment>
<feature type="transmembrane region" description="Helical" evidence="1">
    <location>
        <begin position="243"/>
        <end position="269"/>
    </location>
</feature>
<keyword evidence="1" id="KW-1133">Transmembrane helix</keyword>